<protein>
    <recommendedName>
        <fullName evidence="7">Pentacotripeptide-repeat region of PRORP domain-containing protein</fullName>
    </recommendedName>
</protein>
<organism evidence="5 6">
    <name type="scientific">Geranomyces variabilis</name>
    <dbReference type="NCBI Taxonomy" id="109894"/>
    <lineage>
        <taxon>Eukaryota</taxon>
        <taxon>Fungi</taxon>
        <taxon>Fungi incertae sedis</taxon>
        <taxon>Chytridiomycota</taxon>
        <taxon>Chytridiomycota incertae sedis</taxon>
        <taxon>Chytridiomycetes</taxon>
        <taxon>Spizellomycetales</taxon>
        <taxon>Powellomycetaceae</taxon>
        <taxon>Geranomyces</taxon>
    </lineage>
</organism>
<feature type="repeat" description="PPR" evidence="2">
    <location>
        <begin position="246"/>
        <end position="280"/>
    </location>
</feature>
<evidence type="ECO:0000256" key="4">
    <source>
        <dbReference type="SAM" id="SignalP"/>
    </source>
</evidence>
<name>A0AAD5XQX5_9FUNG</name>
<keyword evidence="6" id="KW-1185">Reference proteome</keyword>
<gene>
    <name evidence="5" type="ORF">HDU87_003929</name>
</gene>
<dbReference type="NCBIfam" id="TIGR00756">
    <property type="entry name" value="PPR"/>
    <property type="match status" value="3"/>
</dbReference>
<evidence type="ECO:0000256" key="3">
    <source>
        <dbReference type="SAM" id="MobiDB-lite"/>
    </source>
</evidence>
<dbReference type="PROSITE" id="PS51375">
    <property type="entry name" value="PPR"/>
    <property type="match status" value="6"/>
</dbReference>
<keyword evidence="4" id="KW-0732">Signal</keyword>
<keyword evidence="1" id="KW-0677">Repeat</keyword>
<sequence length="864" mass="95679">MRSTLLLFHSVTLCALLGSVAPKRRACSYSTAVTVVAPQKGREAPQPPPEDEEKEEDEQEGAGFRAPVEPLAEFYDALTYGDSTIKVWHAYEALSKWDRRFLTKDDYMDLLNAMANLNSDLSVDAFLRILDDMTASKNTPRSAEYRLGFKLCLRRARLDAAEKLFAKVTESGTEPEKSFFEDLIVLYGQSGQLQRASATYREMIQAGFSRSGVVYGAMIDAATRMGDLRQAEVLFEEMLAVGLKPTVESFAALIRGNLRNERLARATALLNDMMARNLQPSVRIYTHFISAHSRAGNYDMAMHMKRLTELSGLEPDVVYYGALISNVTRAGDFEQADELFEAMRAQKIEPSQILYDSIAAGVLGRGDVNSLLTTVGRLTKLGVEIEERILNTLILAYRKARDLAGASELLTRWKDDGRSLNSVHYTTYLSLMVTEEGVPAALKFITERVPREQLDPGMFNVLLSHAFRSRNDSLSSLVLSKMNAFGVSPDAVTYNTVMSNMTDPANLRAVEAAAAQDNSLDAVGCLTLLAHAAKRQDTAEAQRIFDMMRMLDIRLDKLVWTARAQVFAAANDIEQMEQTFRDMREDGWDLDVVAHTSRINAYVNVGDMAGAEQCWRELLESGCPPTSGAYSALLGGYLRTEDKTDSGARPLIEDMQARGVKPDTILATQILRWVGSQRGTRALNDALRHMTRSAGVVPDLVMYNIVLNEHKKRRAVEHILPVVADMLERGLIPDGYTYAALCHTVVGSRSPAKWTNRLLEQLGREHTQNPALHEQFLNAQASQGSVDGVLHAWERMQQYGIQVSGPLLAACVRGLLRCGGTAHARRIWDATVTPELSSQECIKPLWNEMGGLPGLAGAIAADRK</sequence>
<dbReference type="Pfam" id="PF13812">
    <property type="entry name" value="PPR_3"/>
    <property type="match status" value="5"/>
</dbReference>
<evidence type="ECO:0000256" key="2">
    <source>
        <dbReference type="PROSITE-ProRule" id="PRU00708"/>
    </source>
</evidence>
<feature type="region of interest" description="Disordered" evidence="3">
    <location>
        <begin position="38"/>
        <end position="63"/>
    </location>
</feature>
<evidence type="ECO:0000313" key="5">
    <source>
        <dbReference type="EMBL" id="KAJ3184529.1"/>
    </source>
</evidence>
<reference evidence="5" key="1">
    <citation type="submission" date="2020-05" db="EMBL/GenBank/DDBJ databases">
        <title>Phylogenomic resolution of chytrid fungi.</title>
        <authorList>
            <person name="Stajich J.E."/>
            <person name="Amses K."/>
            <person name="Simmons R."/>
            <person name="Seto K."/>
            <person name="Myers J."/>
            <person name="Bonds A."/>
            <person name="Quandt C.A."/>
            <person name="Barry K."/>
            <person name="Liu P."/>
            <person name="Grigoriev I."/>
            <person name="Longcore J.E."/>
            <person name="James T.Y."/>
        </authorList>
    </citation>
    <scope>NUCLEOTIDE SEQUENCE</scope>
    <source>
        <strain evidence="5">JEL0379</strain>
    </source>
</reference>
<comment type="caution">
    <text evidence="5">The sequence shown here is derived from an EMBL/GenBank/DDBJ whole genome shotgun (WGS) entry which is preliminary data.</text>
</comment>
<feature type="repeat" description="PPR" evidence="2">
    <location>
        <begin position="626"/>
        <end position="662"/>
    </location>
</feature>
<dbReference type="InterPro" id="IPR002885">
    <property type="entry name" value="PPR_rpt"/>
</dbReference>
<dbReference type="PANTHER" id="PTHR47942">
    <property type="entry name" value="TETRATRICOPEPTIDE REPEAT (TPR)-LIKE SUPERFAMILY PROTEIN-RELATED"/>
    <property type="match status" value="1"/>
</dbReference>
<feature type="repeat" description="PPR" evidence="2">
    <location>
        <begin position="211"/>
        <end position="245"/>
    </location>
</feature>
<dbReference type="PANTHER" id="PTHR47942:SF63">
    <property type="entry name" value="PENTATRICOPEPTIDE REPEAT-CONTAINING PROTEIN"/>
    <property type="match status" value="1"/>
</dbReference>
<feature type="signal peptide" evidence="4">
    <location>
        <begin position="1"/>
        <end position="22"/>
    </location>
</feature>
<dbReference type="Gene3D" id="1.25.40.10">
    <property type="entry name" value="Tetratricopeptide repeat domain"/>
    <property type="match status" value="5"/>
</dbReference>
<accession>A0AAD5XQX5</accession>
<feature type="chain" id="PRO_5042294043" description="Pentacotripeptide-repeat region of PRORP domain-containing protein" evidence="4">
    <location>
        <begin position="23"/>
        <end position="864"/>
    </location>
</feature>
<dbReference type="InterPro" id="IPR011990">
    <property type="entry name" value="TPR-like_helical_dom_sf"/>
</dbReference>
<evidence type="ECO:0000256" key="1">
    <source>
        <dbReference type="ARBA" id="ARBA00022737"/>
    </source>
</evidence>
<feature type="repeat" description="PPR" evidence="2">
    <location>
        <begin position="316"/>
        <end position="350"/>
    </location>
</feature>
<evidence type="ECO:0008006" key="7">
    <source>
        <dbReference type="Google" id="ProtNLM"/>
    </source>
</evidence>
<feature type="compositionally biased region" description="Acidic residues" evidence="3">
    <location>
        <begin position="49"/>
        <end position="60"/>
    </location>
</feature>
<proteinExistence type="predicted"/>
<dbReference type="AlphaFoldDB" id="A0AAD5XQX5"/>
<evidence type="ECO:0000313" key="6">
    <source>
        <dbReference type="Proteomes" id="UP001212152"/>
    </source>
</evidence>
<dbReference type="EMBL" id="JADGJQ010000003">
    <property type="protein sequence ID" value="KAJ3184529.1"/>
    <property type="molecule type" value="Genomic_DNA"/>
</dbReference>
<dbReference type="InterPro" id="IPR051222">
    <property type="entry name" value="PPR/CCM1_RNA-binding"/>
</dbReference>
<dbReference type="Proteomes" id="UP001212152">
    <property type="component" value="Unassembled WGS sequence"/>
</dbReference>
<feature type="repeat" description="PPR" evidence="2">
    <location>
        <begin position="699"/>
        <end position="733"/>
    </location>
</feature>
<feature type="repeat" description="PPR" evidence="2">
    <location>
        <begin position="591"/>
        <end position="625"/>
    </location>
</feature>